<sequence>MVKSDSETFAVEKGYGQQAVDWLNEEAKKNNFKFEARLYGQEITTQNFGSFEMFSWIGDMQVARKLIVKVSKRFKIKVIEGSYKTKERILKISKQDYGMVRKGDKVIGHIAFTASRLGGKWEVSAEELR</sequence>
<evidence type="ECO:0000313" key="2">
    <source>
        <dbReference type="Proteomes" id="UP000655759"/>
    </source>
</evidence>
<protein>
    <submittedName>
        <fullName evidence="1">Uncharacterized protein</fullName>
    </submittedName>
</protein>
<dbReference type="RefSeq" id="WP_205100544.1">
    <property type="nucleotide sequence ID" value="NZ_CAJNAQ010000005.1"/>
</dbReference>
<organism evidence="1 2">
    <name type="scientific">Candidatus Nitrosotenuis uzonensis</name>
    <dbReference type="NCBI Taxonomy" id="1407055"/>
    <lineage>
        <taxon>Archaea</taxon>
        <taxon>Nitrososphaerota</taxon>
        <taxon>Candidatus Nitrosotenuis</taxon>
    </lineage>
</organism>
<name>A0A812F1K1_9ARCH</name>
<reference evidence="1" key="1">
    <citation type="submission" date="2021-02" db="EMBL/GenBank/DDBJ databases">
        <authorList>
            <person name="Han P."/>
        </authorList>
    </citation>
    <scope>NUCLEOTIDE SEQUENCE</scope>
    <source>
        <strain evidence="1">Candidatus Nitrosotenuis uzonensis 5A</strain>
    </source>
</reference>
<dbReference type="EMBL" id="CAJNAQ010000005">
    <property type="protein sequence ID" value="CAE6501563.1"/>
    <property type="molecule type" value="Genomic_DNA"/>
</dbReference>
<comment type="caution">
    <text evidence="1">The sequence shown here is derived from an EMBL/GenBank/DDBJ whole genome shotgun (WGS) entry which is preliminary data.</text>
</comment>
<gene>
    <name evidence="1" type="ORF">NUZ5A_51177</name>
</gene>
<dbReference type="Proteomes" id="UP000655759">
    <property type="component" value="Unassembled WGS sequence"/>
</dbReference>
<dbReference type="AlphaFoldDB" id="A0A812F1K1"/>
<evidence type="ECO:0000313" key="1">
    <source>
        <dbReference type="EMBL" id="CAE6501563.1"/>
    </source>
</evidence>
<accession>A0A812F1K1</accession>
<proteinExistence type="predicted"/>